<feature type="domain" description="Solute-binding protein family 5" evidence="5">
    <location>
        <begin position="65"/>
        <end position="444"/>
    </location>
</feature>
<organism evidence="6 7">
    <name type="scientific">Usitatibacter rugosus</name>
    <dbReference type="NCBI Taxonomy" id="2732067"/>
    <lineage>
        <taxon>Bacteria</taxon>
        <taxon>Pseudomonadati</taxon>
        <taxon>Pseudomonadota</taxon>
        <taxon>Betaproteobacteria</taxon>
        <taxon>Nitrosomonadales</taxon>
        <taxon>Usitatibacteraceae</taxon>
        <taxon>Usitatibacter</taxon>
    </lineage>
</organism>
<name>A0A6M4GT83_9PROT</name>
<evidence type="ECO:0000256" key="4">
    <source>
        <dbReference type="SAM" id="SignalP"/>
    </source>
</evidence>
<dbReference type="GO" id="GO:1904680">
    <property type="term" value="F:peptide transmembrane transporter activity"/>
    <property type="evidence" value="ECO:0007669"/>
    <property type="project" value="TreeGrafter"/>
</dbReference>
<dbReference type="Proteomes" id="UP000501534">
    <property type="component" value="Chromosome"/>
</dbReference>
<dbReference type="PIRSF" id="PIRSF002741">
    <property type="entry name" value="MppA"/>
    <property type="match status" value="1"/>
</dbReference>
<keyword evidence="3 4" id="KW-0732">Signal</keyword>
<dbReference type="Pfam" id="PF00496">
    <property type="entry name" value="SBP_bac_5"/>
    <property type="match status" value="1"/>
</dbReference>
<dbReference type="GO" id="GO:0030288">
    <property type="term" value="C:outer membrane-bounded periplasmic space"/>
    <property type="evidence" value="ECO:0007669"/>
    <property type="project" value="UniProtKB-ARBA"/>
</dbReference>
<dbReference type="CDD" id="cd08498">
    <property type="entry name" value="PBP2_NikA_DppA_OppA_like_2"/>
    <property type="match status" value="1"/>
</dbReference>
<protein>
    <submittedName>
        <fullName evidence="6">Heme-binding protein A</fullName>
    </submittedName>
</protein>
<dbReference type="InterPro" id="IPR039424">
    <property type="entry name" value="SBP_5"/>
</dbReference>
<dbReference type="SUPFAM" id="SSF53850">
    <property type="entry name" value="Periplasmic binding protein-like II"/>
    <property type="match status" value="1"/>
</dbReference>
<dbReference type="GO" id="GO:0015833">
    <property type="term" value="P:peptide transport"/>
    <property type="evidence" value="ECO:0007669"/>
    <property type="project" value="TreeGrafter"/>
</dbReference>
<dbReference type="GO" id="GO:0043190">
    <property type="term" value="C:ATP-binding cassette (ABC) transporter complex"/>
    <property type="evidence" value="ECO:0007669"/>
    <property type="project" value="InterPro"/>
</dbReference>
<evidence type="ECO:0000259" key="5">
    <source>
        <dbReference type="Pfam" id="PF00496"/>
    </source>
</evidence>
<evidence type="ECO:0000256" key="1">
    <source>
        <dbReference type="ARBA" id="ARBA00005695"/>
    </source>
</evidence>
<dbReference type="InterPro" id="IPR030678">
    <property type="entry name" value="Peptide/Ni-bd"/>
</dbReference>
<evidence type="ECO:0000256" key="2">
    <source>
        <dbReference type="ARBA" id="ARBA00022448"/>
    </source>
</evidence>
<comment type="similarity">
    <text evidence="1">Belongs to the bacterial solute-binding protein 5 family.</text>
</comment>
<dbReference type="PANTHER" id="PTHR30290:SF9">
    <property type="entry name" value="OLIGOPEPTIDE-BINDING PROTEIN APPA"/>
    <property type="match status" value="1"/>
</dbReference>
<dbReference type="Gene3D" id="3.90.76.10">
    <property type="entry name" value="Dipeptide-binding Protein, Domain 1"/>
    <property type="match status" value="1"/>
</dbReference>
<evidence type="ECO:0000313" key="6">
    <source>
        <dbReference type="EMBL" id="QJR10471.1"/>
    </source>
</evidence>
<feature type="signal peptide" evidence="4">
    <location>
        <begin position="1"/>
        <end position="20"/>
    </location>
</feature>
<keyword evidence="2" id="KW-0813">Transport</keyword>
<dbReference type="InterPro" id="IPR000914">
    <property type="entry name" value="SBP_5_dom"/>
</dbReference>
<dbReference type="Gene3D" id="3.10.105.10">
    <property type="entry name" value="Dipeptide-binding Protein, Domain 3"/>
    <property type="match status" value="1"/>
</dbReference>
<dbReference type="RefSeq" id="WP_171091006.1">
    <property type="nucleotide sequence ID" value="NZ_CP053069.1"/>
</dbReference>
<reference evidence="6 7" key="1">
    <citation type="submission" date="2020-04" db="EMBL/GenBank/DDBJ databases">
        <title>Usitatibacter rugosus gen. nov., sp. nov. and Usitatibacter palustris sp. nov., novel members of Usitatibacteraceae fam. nov. within the order Nitrosomonadales isolated from soil.</title>
        <authorList>
            <person name="Huber K.J."/>
            <person name="Neumann-Schaal M."/>
            <person name="Geppert A."/>
            <person name="Luckner M."/>
            <person name="Wanner G."/>
            <person name="Overmann J."/>
        </authorList>
    </citation>
    <scope>NUCLEOTIDE SEQUENCE [LARGE SCALE GENOMIC DNA]</scope>
    <source>
        <strain evidence="6 7">0125_3</strain>
    </source>
</reference>
<keyword evidence="7" id="KW-1185">Reference proteome</keyword>
<evidence type="ECO:0000313" key="7">
    <source>
        <dbReference type="Proteomes" id="UP000501534"/>
    </source>
</evidence>
<dbReference type="PANTHER" id="PTHR30290">
    <property type="entry name" value="PERIPLASMIC BINDING COMPONENT OF ABC TRANSPORTER"/>
    <property type="match status" value="1"/>
</dbReference>
<gene>
    <name evidence="6" type="primary">hbpA_3</name>
    <name evidence="6" type="ORF">DSM104443_01535</name>
</gene>
<evidence type="ECO:0000256" key="3">
    <source>
        <dbReference type="ARBA" id="ARBA00022729"/>
    </source>
</evidence>
<dbReference type="AlphaFoldDB" id="A0A6M4GT83"/>
<proteinExistence type="inferred from homology"/>
<feature type="chain" id="PRO_5027045580" evidence="4">
    <location>
        <begin position="21"/>
        <end position="527"/>
    </location>
</feature>
<dbReference type="KEGG" id="uru:DSM104443_01535"/>
<dbReference type="EMBL" id="CP053069">
    <property type="protein sequence ID" value="QJR10471.1"/>
    <property type="molecule type" value="Genomic_DNA"/>
</dbReference>
<sequence>MLVRFLVFCVALGVANVSLAAKVFKWSSSGDITTQDPHGQDETFTKSINAMIYERLIMPGKDMSPTPWLATSWKVVSPTQRVLYLRKDVKFHDGTPMTADDVVFSFQRAAKSKQFRTYSIPAGTARKIDDYTVEFTTEKPNPIGLVSIGEIPIMSKAWCEKNKAVDPQDFSSKDITYASRNAMGTGPFKLVAYEPGIKTVLEKNAAWWGLKDGRGAETNLEVIEYRPIAAAATRLAALKSGELDFVLDPPVQDVPRLKEDPAFKVWEGDETRVITITLDQARDELLFSDVKGKNPFKDKRVRQALYQGIDIMAIRTQVMRGLSTPTAIGTPNPKGEGIPVSYDKRLPYDVAGAKKLLADAGYPNGFGFTLHCPNDRYVNDERICTALAGMWARIGLNVKVEAMPKAQYFQRTPKKEFSACMQGWGDNNRDAMFTLKPLYHTLNDKGAGDTNYGNFSNAELDALIDAADVEMDPAKRQEQLNKAIEVLQREVLVIPLHRQVIPWVSRSNVTLVHRSDNKFAPLWVKVD</sequence>
<accession>A0A6M4GT83</accession>
<dbReference type="Gene3D" id="3.40.190.10">
    <property type="entry name" value="Periplasmic binding protein-like II"/>
    <property type="match status" value="1"/>
</dbReference>